<dbReference type="Proteomes" id="UP000001073">
    <property type="component" value="Chromosome 22a"/>
</dbReference>
<dbReference type="EMBL" id="ADFV01070814">
    <property type="status" value="NOT_ANNOTATED_CDS"/>
    <property type="molecule type" value="Genomic_DNA"/>
</dbReference>
<dbReference type="Pfam" id="PF00483">
    <property type="entry name" value="NTP_transferase"/>
    <property type="match status" value="1"/>
</dbReference>
<keyword evidence="5" id="KW-1185">Reference proteome</keyword>
<dbReference type="InterPro" id="IPR029044">
    <property type="entry name" value="Nucleotide-diphossugar_trans"/>
</dbReference>
<dbReference type="CDD" id="cd06428">
    <property type="entry name" value="M1P_guanylylT_A_like_N"/>
    <property type="match status" value="1"/>
</dbReference>
<dbReference type="PROSITE" id="PS00101">
    <property type="entry name" value="HEXAPEP_TRANSFERASES"/>
    <property type="match status" value="1"/>
</dbReference>
<sequence length="367" mass="40035">MLKAVILIGGPQKGTRFRPLSFEVPKPLFPVAGVPMIQHHIEACAQVPGMQEILLIGFYQPDEPLTQFLEAAQQEFNLPVRYLQEFAPLGTGGGLYHFRDQILAGSPEAFFVLNADVCSDFPLSAMLEAHRRQRHPFLLLGTTANRTQSLNYGCIVENPQTHEVRAERGLGGPECPRDVFQNRRQHTIGEDSPGLWPGAGTIRLEQDVFSALAGQGQIYVHLTDGIWSQIKSAGSALYASRLYLSRYQDTHPERLAKHTPGGPWIRGNVYIHPTAKVAPSAVLGPNVSIGKGVTVGEGVRLRESIVLHGATLQEHTCVLHSIVGWGSTVGRWARPAWTVRASSRTGSCCLPSPSWAAESGSLPRCSS</sequence>
<dbReference type="InterPro" id="IPR018357">
    <property type="entry name" value="Hexapep_transf_CS"/>
</dbReference>
<dbReference type="Gene3D" id="2.160.10.10">
    <property type="entry name" value="Hexapeptide repeat proteins"/>
    <property type="match status" value="1"/>
</dbReference>
<organism evidence="4 5">
    <name type="scientific">Nomascus leucogenys</name>
    <name type="common">Northern white-cheeked gibbon</name>
    <name type="synonym">Hylobates leucogenys</name>
    <dbReference type="NCBI Taxonomy" id="61853"/>
    <lineage>
        <taxon>Eukaryota</taxon>
        <taxon>Metazoa</taxon>
        <taxon>Chordata</taxon>
        <taxon>Craniata</taxon>
        <taxon>Vertebrata</taxon>
        <taxon>Euteleostomi</taxon>
        <taxon>Mammalia</taxon>
        <taxon>Eutheria</taxon>
        <taxon>Euarchontoglires</taxon>
        <taxon>Primates</taxon>
        <taxon>Haplorrhini</taxon>
        <taxon>Catarrhini</taxon>
        <taxon>Hylobatidae</taxon>
        <taxon>Nomascus</taxon>
    </lineage>
</organism>
<feature type="domain" description="Nucleotidyl transferase" evidence="2">
    <location>
        <begin position="3"/>
        <end position="161"/>
    </location>
</feature>
<dbReference type="EMBL" id="ADFV01070813">
    <property type="status" value="NOT_ANNOTATED_CDS"/>
    <property type="molecule type" value="Genomic_DNA"/>
</dbReference>
<dbReference type="AlphaFoldDB" id="A0A2I3GZ57"/>
<dbReference type="InterPro" id="IPR056729">
    <property type="entry name" value="GMPPB_C"/>
</dbReference>
<dbReference type="Pfam" id="PF25087">
    <property type="entry name" value="GMPPB_C"/>
    <property type="match status" value="1"/>
</dbReference>
<reference evidence="4 5" key="1">
    <citation type="submission" date="2012-10" db="EMBL/GenBank/DDBJ databases">
        <authorList>
            <consortium name="Gibbon Genome Sequencing Consortium"/>
        </authorList>
    </citation>
    <scope>NUCLEOTIDE SEQUENCE [LARGE SCALE GENOMIC DNA]</scope>
</reference>
<dbReference type="InterPro" id="IPR050486">
    <property type="entry name" value="Mannose-1P_guanyltransferase"/>
</dbReference>
<evidence type="ECO:0000313" key="5">
    <source>
        <dbReference type="Proteomes" id="UP000001073"/>
    </source>
</evidence>
<reference evidence="4" key="3">
    <citation type="submission" date="2025-09" db="UniProtKB">
        <authorList>
            <consortium name="Ensembl"/>
        </authorList>
    </citation>
    <scope>IDENTIFICATION</scope>
</reference>
<name>A0A2I3GZ57_NOMLE</name>
<gene>
    <name evidence="4" type="primary">GMPPA</name>
</gene>
<feature type="domain" description="Mannose-1-phosphate guanyltransferase C-terminal" evidence="3">
    <location>
        <begin position="265"/>
        <end position="334"/>
    </location>
</feature>
<dbReference type="GeneTree" id="ENSGT00940000157018"/>
<proteinExistence type="inferred from homology"/>
<dbReference type="SUPFAM" id="SSF53448">
    <property type="entry name" value="Nucleotide-diphospho-sugar transferases"/>
    <property type="match status" value="1"/>
</dbReference>
<accession>A0A2I3GZ57</accession>
<evidence type="ECO:0000256" key="1">
    <source>
        <dbReference type="ARBA" id="ARBA00007274"/>
    </source>
</evidence>
<dbReference type="GO" id="GO:0016740">
    <property type="term" value="F:transferase activity"/>
    <property type="evidence" value="ECO:0007669"/>
    <property type="project" value="InterPro"/>
</dbReference>
<evidence type="ECO:0000259" key="2">
    <source>
        <dbReference type="Pfam" id="PF00483"/>
    </source>
</evidence>
<evidence type="ECO:0000313" key="4">
    <source>
        <dbReference type="Ensembl" id="ENSNLEP00000036535.1"/>
    </source>
</evidence>
<comment type="similarity">
    <text evidence="1">Belongs to the transferase hexapeptide repeat family.</text>
</comment>
<dbReference type="InterPro" id="IPR005835">
    <property type="entry name" value="NTP_transferase_dom"/>
</dbReference>
<dbReference type="PANTHER" id="PTHR22572">
    <property type="entry name" value="SUGAR-1-PHOSPHATE GUANYL TRANSFERASE"/>
    <property type="match status" value="1"/>
</dbReference>
<dbReference type="Ensembl" id="ENSNLET00000045823.1">
    <property type="protein sequence ID" value="ENSNLEP00000036535.1"/>
    <property type="gene ID" value="ENSNLEG00000009508.3"/>
</dbReference>
<evidence type="ECO:0000259" key="3">
    <source>
        <dbReference type="Pfam" id="PF25087"/>
    </source>
</evidence>
<protein>
    <submittedName>
        <fullName evidence="4">GDP-mannose pyrophosphorylase A</fullName>
    </submittedName>
</protein>
<reference evidence="4" key="2">
    <citation type="submission" date="2025-08" db="UniProtKB">
        <authorList>
            <consortium name="Ensembl"/>
        </authorList>
    </citation>
    <scope>IDENTIFICATION</scope>
</reference>
<dbReference type="Gene3D" id="3.90.550.10">
    <property type="entry name" value="Spore Coat Polysaccharide Biosynthesis Protein SpsA, Chain A"/>
    <property type="match status" value="1"/>
</dbReference>